<gene>
    <name evidence="2" type="ORF">FN976_00730</name>
</gene>
<dbReference type="PROSITE" id="PS51257">
    <property type="entry name" value="PROKAR_LIPOPROTEIN"/>
    <property type="match status" value="1"/>
</dbReference>
<keyword evidence="3" id="KW-1185">Reference proteome</keyword>
<sequence length="118" mass="11891">MLKHLVVASALALACGVSVGQPADPSALLAELAKTLSDVRANPAAASRARCPANLSTLAGLPVGRVIIELGQPPQSSSDNALRYPIAGGQATGARAGELAFKFDGKGNVSAVECRQAK</sequence>
<dbReference type="Proteomes" id="UP000318199">
    <property type="component" value="Unassembled WGS sequence"/>
</dbReference>
<evidence type="ECO:0000313" key="2">
    <source>
        <dbReference type="EMBL" id="TWO73403.1"/>
    </source>
</evidence>
<proteinExistence type="predicted"/>
<dbReference type="EMBL" id="VOBQ01000001">
    <property type="protein sequence ID" value="TWO73403.1"/>
    <property type="molecule type" value="Genomic_DNA"/>
</dbReference>
<organism evidence="2 3">
    <name type="scientific">Caenimonas sedimenti</name>
    <dbReference type="NCBI Taxonomy" id="2596921"/>
    <lineage>
        <taxon>Bacteria</taxon>
        <taxon>Pseudomonadati</taxon>
        <taxon>Pseudomonadota</taxon>
        <taxon>Betaproteobacteria</taxon>
        <taxon>Burkholderiales</taxon>
        <taxon>Comamonadaceae</taxon>
        <taxon>Caenimonas</taxon>
    </lineage>
</organism>
<accession>A0A562ZY33</accession>
<evidence type="ECO:0000256" key="1">
    <source>
        <dbReference type="SAM" id="SignalP"/>
    </source>
</evidence>
<dbReference type="RefSeq" id="WP_145889958.1">
    <property type="nucleotide sequence ID" value="NZ_VOBQ01000001.1"/>
</dbReference>
<evidence type="ECO:0000313" key="3">
    <source>
        <dbReference type="Proteomes" id="UP000318199"/>
    </source>
</evidence>
<comment type="caution">
    <text evidence="2">The sequence shown here is derived from an EMBL/GenBank/DDBJ whole genome shotgun (WGS) entry which is preliminary data.</text>
</comment>
<name>A0A562ZY33_9BURK</name>
<keyword evidence="1" id="KW-0732">Signal</keyword>
<protein>
    <submittedName>
        <fullName evidence="2">Uncharacterized protein</fullName>
    </submittedName>
</protein>
<feature type="chain" id="PRO_5021920740" evidence="1">
    <location>
        <begin position="24"/>
        <end position="118"/>
    </location>
</feature>
<reference evidence="2 3" key="1">
    <citation type="submission" date="2019-07" db="EMBL/GenBank/DDBJ databases">
        <title>Caenimonas sedimenti sp. nov., isolated from activated sludge.</title>
        <authorList>
            <person name="Xu J."/>
        </authorList>
    </citation>
    <scope>NUCLEOTIDE SEQUENCE [LARGE SCALE GENOMIC DNA]</scope>
    <source>
        <strain evidence="2 3">HX-9-20</strain>
    </source>
</reference>
<dbReference type="AlphaFoldDB" id="A0A562ZY33"/>
<feature type="signal peptide" evidence="1">
    <location>
        <begin position="1"/>
        <end position="23"/>
    </location>
</feature>